<organism evidence="2 3">
    <name type="scientific">Mycolicibacterium flavescens</name>
    <name type="common">Mycobacterium flavescens</name>
    <dbReference type="NCBI Taxonomy" id="1776"/>
    <lineage>
        <taxon>Bacteria</taxon>
        <taxon>Bacillati</taxon>
        <taxon>Actinomycetota</taxon>
        <taxon>Actinomycetes</taxon>
        <taxon>Mycobacteriales</taxon>
        <taxon>Mycobacteriaceae</taxon>
        <taxon>Mycolicibacterium</taxon>
    </lineage>
</organism>
<accession>A0A1E3RFS9</accession>
<evidence type="ECO:0000313" key="2">
    <source>
        <dbReference type="EMBL" id="ODQ88728.1"/>
    </source>
</evidence>
<feature type="transmembrane region" description="Helical" evidence="1">
    <location>
        <begin position="37"/>
        <end position="52"/>
    </location>
</feature>
<keyword evidence="1" id="KW-0812">Transmembrane</keyword>
<sequence length="91" mass="10511">MLEYLAQYWWILLGLLYTILLVFLMRRGLWESVGRKILLAAICVFILLIPSTRWAGGYPFAALVVLNLLTFVATENRHTKHTKTVSKRSDD</sequence>
<keyword evidence="1" id="KW-1133">Transmembrane helix</keyword>
<proteinExistence type="predicted"/>
<keyword evidence="1" id="KW-0472">Membrane</keyword>
<name>A0A1E3RFS9_MYCFV</name>
<keyword evidence="3" id="KW-1185">Reference proteome</keyword>
<gene>
    <name evidence="2" type="ORF">BHQ18_17870</name>
</gene>
<evidence type="ECO:0000313" key="3">
    <source>
        <dbReference type="Proteomes" id="UP000094053"/>
    </source>
</evidence>
<dbReference type="AlphaFoldDB" id="A0A1E3RFS9"/>
<comment type="caution">
    <text evidence="2">The sequence shown here is derived from an EMBL/GenBank/DDBJ whole genome shotgun (WGS) entry which is preliminary data.</text>
</comment>
<dbReference type="RefSeq" id="WP_069414983.1">
    <property type="nucleotide sequence ID" value="NZ_JACKUL010000031.1"/>
</dbReference>
<feature type="transmembrane region" description="Helical" evidence="1">
    <location>
        <begin position="6"/>
        <end position="25"/>
    </location>
</feature>
<dbReference type="STRING" id="1776.BHQ18_17870"/>
<evidence type="ECO:0000256" key="1">
    <source>
        <dbReference type="SAM" id="Phobius"/>
    </source>
</evidence>
<feature type="transmembrane region" description="Helical" evidence="1">
    <location>
        <begin position="58"/>
        <end position="74"/>
    </location>
</feature>
<dbReference type="EMBL" id="MIHA01000013">
    <property type="protein sequence ID" value="ODQ88728.1"/>
    <property type="molecule type" value="Genomic_DNA"/>
</dbReference>
<protein>
    <submittedName>
        <fullName evidence="2">Uncharacterized protein</fullName>
    </submittedName>
</protein>
<reference evidence="3" key="1">
    <citation type="submission" date="2016-09" db="EMBL/GenBank/DDBJ databases">
        <authorList>
            <person name="Greninger A.L."/>
            <person name="Jerome K.R."/>
            <person name="Mcnair B."/>
            <person name="Wallis C."/>
            <person name="Fang F."/>
        </authorList>
    </citation>
    <scope>NUCLEOTIDE SEQUENCE [LARGE SCALE GENOMIC DNA]</scope>
    <source>
        <strain evidence="3">M6</strain>
    </source>
</reference>
<dbReference type="Proteomes" id="UP000094053">
    <property type="component" value="Unassembled WGS sequence"/>
</dbReference>